<evidence type="ECO:0000313" key="1">
    <source>
        <dbReference type="EMBL" id="GAG86376.1"/>
    </source>
</evidence>
<gene>
    <name evidence="1" type="ORF">S01H4_22301</name>
</gene>
<proteinExistence type="predicted"/>
<organism evidence="1">
    <name type="scientific">marine sediment metagenome</name>
    <dbReference type="NCBI Taxonomy" id="412755"/>
    <lineage>
        <taxon>unclassified sequences</taxon>
        <taxon>metagenomes</taxon>
        <taxon>ecological metagenomes</taxon>
    </lineage>
</organism>
<protein>
    <submittedName>
        <fullName evidence="1">Uncharacterized protein</fullName>
    </submittedName>
</protein>
<reference evidence="1" key="1">
    <citation type="journal article" date="2014" name="Front. Microbiol.">
        <title>High frequency of phylogenetically diverse reductive dehalogenase-homologous genes in deep subseafloor sedimentary metagenomes.</title>
        <authorList>
            <person name="Kawai M."/>
            <person name="Futagami T."/>
            <person name="Toyoda A."/>
            <person name="Takaki Y."/>
            <person name="Nishi S."/>
            <person name="Hori S."/>
            <person name="Arai W."/>
            <person name="Tsubouchi T."/>
            <person name="Morono Y."/>
            <person name="Uchiyama I."/>
            <person name="Ito T."/>
            <person name="Fujiyama A."/>
            <person name="Inagaki F."/>
            <person name="Takami H."/>
        </authorList>
    </citation>
    <scope>NUCLEOTIDE SEQUENCE</scope>
    <source>
        <strain evidence="1">Expedition CK06-06</strain>
    </source>
</reference>
<sequence length="209" mass="23847">MKAGNDSYVSPTEDFARDNRVWVSDDESPGEFATVETIVEDEYLVMTAALDFNYAFDQNAKVCLIHVISNDIVDVDTWRDRVTTIGRCKLRLDNRDDNWGDHFVSNDFIVISINDIIVWVGLLDDVKPYLPVKGVISNEMIITGRDYGRYLVDYSFTAKYATGWAADIVDLILADLDYPLLYTDDEEYEGEVQIKYEGIRVTLGDALRE</sequence>
<accession>X1CQ31</accession>
<comment type="caution">
    <text evidence="1">The sequence shown here is derived from an EMBL/GenBank/DDBJ whole genome shotgun (WGS) entry which is preliminary data.</text>
</comment>
<name>X1CQ31_9ZZZZ</name>
<dbReference type="EMBL" id="BART01010197">
    <property type="protein sequence ID" value="GAG86376.1"/>
    <property type="molecule type" value="Genomic_DNA"/>
</dbReference>
<dbReference type="SUPFAM" id="SSF69279">
    <property type="entry name" value="Phage tail proteins"/>
    <property type="match status" value="1"/>
</dbReference>
<feature type="non-terminal residue" evidence="1">
    <location>
        <position position="209"/>
    </location>
</feature>
<dbReference type="AlphaFoldDB" id="X1CQ31"/>